<feature type="compositionally biased region" description="Basic and acidic residues" evidence="5">
    <location>
        <begin position="307"/>
        <end position="338"/>
    </location>
</feature>
<comment type="caution">
    <text evidence="7">The sequence shown here is derived from an EMBL/GenBank/DDBJ whole genome shotgun (WGS) entry which is preliminary data.</text>
</comment>
<keyword evidence="8" id="KW-1185">Reference proteome</keyword>
<evidence type="ECO:0000256" key="1">
    <source>
        <dbReference type="ARBA" id="ARBA00004167"/>
    </source>
</evidence>
<evidence type="ECO:0000256" key="2">
    <source>
        <dbReference type="ARBA" id="ARBA00022692"/>
    </source>
</evidence>
<evidence type="ECO:0008006" key="9">
    <source>
        <dbReference type="Google" id="ProtNLM"/>
    </source>
</evidence>
<keyword evidence="4 6" id="KW-0472">Membrane</keyword>
<dbReference type="EMBL" id="BRPK01000001">
    <property type="protein sequence ID" value="GLB33827.1"/>
    <property type="molecule type" value="Genomic_DNA"/>
</dbReference>
<feature type="transmembrane region" description="Helical" evidence="6">
    <location>
        <begin position="44"/>
        <end position="62"/>
    </location>
</feature>
<feature type="compositionally biased region" description="Basic residues" evidence="5">
    <location>
        <begin position="354"/>
        <end position="367"/>
    </location>
</feature>
<name>A0A9P3PE64_LYOSH</name>
<evidence type="ECO:0000256" key="3">
    <source>
        <dbReference type="ARBA" id="ARBA00022989"/>
    </source>
</evidence>
<evidence type="ECO:0000256" key="4">
    <source>
        <dbReference type="ARBA" id="ARBA00023136"/>
    </source>
</evidence>
<dbReference type="Proteomes" id="UP001063166">
    <property type="component" value="Unassembled WGS sequence"/>
</dbReference>
<evidence type="ECO:0000256" key="5">
    <source>
        <dbReference type="SAM" id="MobiDB-lite"/>
    </source>
</evidence>
<dbReference type="GO" id="GO:0032469">
    <property type="term" value="P:endoplasmic reticulum calcium ion homeostasis"/>
    <property type="evidence" value="ECO:0007669"/>
    <property type="project" value="InterPro"/>
</dbReference>
<accession>A0A9P3PE64</accession>
<evidence type="ECO:0000313" key="8">
    <source>
        <dbReference type="Proteomes" id="UP001063166"/>
    </source>
</evidence>
<reference evidence="7" key="1">
    <citation type="submission" date="2022-07" db="EMBL/GenBank/DDBJ databases">
        <title>The genome of Lyophyllum shimeji provides insight into the initial evolution of ectomycorrhizal fungal genome.</title>
        <authorList>
            <person name="Kobayashi Y."/>
            <person name="Shibata T."/>
            <person name="Hirakawa H."/>
            <person name="Shigenobu S."/>
            <person name="Nishiyama T."/>
            <person name="Yamada A."/>
            <person name="Hasebe M."/>
            <person name="Kawaguchi M."/>
        </authorList>
    </citation>
    <scope>NUCLEOTIDE SEQUENCE</scope>
    <source>
        <strain evidence="7">AT787</strain>
    </source>
</reference>
<feature type="region of interest" description="Disordered" evidence="5">
    <location>
        <begin position="307"/>
        <end position="367"/>
    </location>
</feature>
<dbReference type="GO" id="GO:0016020">
    <property type="term" value="C:membrane"/>
    <property type="evidence" value="ECO:0007669"/>
    <property type="project" value="UniProtKB-SubCell"/>
</dbReference>
<gene>
    <name evidence="7" type="ORF">LshimejAT787_0107110</name>
</gene>
<comment type="subcellular location">
    <subcellularLocation>
        <location evidence="1">Membrane</location>
        <topology evidence="1">Single-pass membrane protein</topology>
    </subcellularLocation>
</comment>
<evidence type="ECO:0000256" key="6">
    <source>
        <dbReference type="SAM" id="Phobius"/>
    </source>
</evidence>
<sequence length="367" mass="41839">MGSLLTTALAGLTPPPHINPVEYDGLEYKWSIFVFRPALFQTEVYLLAGLLAYILLITVGISRNSAKVNKWFNAYRPILEQQFSKPLGKTGLTKDGYSDFYNFSTGRRNVMTLHTVFTLKPRHDFLQRFYQLARTFIDLQYRPKDDVTLDFRLSPGALTQDFVWAVVAKDELLSIKDDRWDLTFTKTSENPALPPSLSVMTEFADVTDNLLKPQLIAALNNPKMLPYFRSLSVTDQPRIRPDAPLPASSRQKHVILSLSLPSGNVEDTFDLINAVFSLIDSLSTVNLRPETKTKLKKTRDELDKTLKADAEKEKKEELEQAAEDRKAAKRRAEEERIAKLPAAEQQKVLEKERKRALRKTQGKVVRK</sequence>
<dbReference type="GO" id="GO:0005783">
    <property type="term" value="C:endoplasmic reticulum"/>
    <property type="evidence" value="ECO:0007669"/>
    <property type="project" value="InterPro"/>
</dbReference>
<dbReference type="Pfam" id="PF07946">
    <property type="entry name" value="CCDC47"/>
    <property type="match status" value="1"/>
</dbReference>
<proteinExistence type="predicted"/>
<dbReference type="GO" id="GO:0005509">
    <property type="term" value="F:calcium ion binding"/>
    <property type="evidence" value="ECO:0007669"/>
    <property type="project" value="InterPro"/>
</dbReference>
<dbReference type="PANTHER" id="PTHR12883">
    <property type="entry name" value="ADIPOCYTE-SPECIFIC PROTEIN 4-RELATED"/>
    <property type="match status" value="1"/>
</dbReference>
<organism evidence="7 8">
    <name type="scientific">Lyophyllum shimeji</name>
    <name type="common">Hon-shimeji</name>
    <name type="synonym">Tricholoma shimeji</name>
    <dbReference type="NCBI Taxonomy" id="47721"/>
    <lineage>
        <taxon>Eukaryota</taxon>
        <taxon>Fungi</taxon>
        <taxon>Dikarya</taxon>
        <taxon>Basidiomycota</taxon>
        <taxon>Agaricomycotina</taxon>
        <taxon>Agaricomycetes</taxon>
        <taxon>Agaricomycetidae</taxon>
        <taxon>Agaricales</taxon>
        <taxon>Tricholomatineae</taxon>
        <taxon>Lyophyllaceae</taxon>
        <taxon>Lyophyllum</taxon>
    </lineage>
</organism>
<dbReference type="InterPro" id="IPR012879">
    <property type="entry name" value="CCDC47"/>
</dbReference>
<protein>
    <recommendedName>
        <fullName evidence="9">DUF1682-domain-containing protein</fullName>
    </recommendedName>
</protein>
<dbReference type="PANTHER" id="PTHR12883:SF0">
    <property type="entry name" value="PAT COMPLEX SUBUNIT CCDC47"/>
    <property type="match status" value="1"/>
</dbReference>
<keyword evidence="2 6" id="KW-0812">Transmembrane</keyword>
<keyword evidence="3 6" id="KW-1133">Transmembrane helix</keyword>
<evidence type="ECO:0000313" key="7">
    <source>
        <dbReference type="EMBL" id="GLB33827.1"/>
    </source>
</evidence>
<dbReference type="AlphaFoldDB" id="A0A9P3PE64"/>
<dbReference type="OrthoDB" id="10039147at2759"/>